<organism evidence="2 3">
    <name type="scientific">Caulochytrium protostelioides</name>
    <dbReference type="NCBI Taxonomy" id="1555241"/>
    <lineage>
        <taxon>Eukaryota</taxon>
        <taxon>Fungi</taxon>
        <taxon>Fungi incertae sedis</taxon>
        <taxon>Chytridiomycota</taxon>
        <taxon>Chytridiomycota incertae sedis</taxon>
        <taxon>Chytridiomycetes</taxon>
        <taxon>Caulochytriales</taxon>
        <taxon>Caulochytriaceae</taxon>
        <taxon>Caulochytrium</taxon>
    </lineage>
</organism>
<proteinExistence type="predicted"/>
<protein>
    <submittedName>
        <fullName evidence="2">Uncharacterized protein</fullName>
    </submittedName>
</protein>
<feature type="compositionally biased region" description="Low complexity" evidence="1">
    <location>
        <begin position="1"/>
        <end position="13"/>
    </location>
</feature>
<evidence type="ECO:0000313" key="3">
    <source>
        <dbReference type="Proteomes" id="UP000268535"/>
    </source>
</evidence>
<dbReference type="EMBL" id="ML012460">
    <property type="protein sequence ID" value="RKO95225.1"/>
    <property type="molecule type" value="Genomic_DNA"/>
</dbReference>
<accession>A0A4P9WS71</accession>
<evidence type="ECO:0000313" key="2">
    <source>
        <dbReference type="EMBL" id="RKO95225.1"/>
    </source>
</evidence>
<sequence>MSVPATATATPPASSYRHGSWLPASKAANGGPPPSASADAHAEVTKKDRKRMSINHRRSAYGAGMLAPSNRNSMMMDQSQQPPHFDVNSDAQPEPFEDQSSELYGEPSAVLQQQQQQQQQQLQYQQQYRQQQSYPVQQQQQQPGGH</sequence>
<dbReference type="AlphaFoldDB" id="A0A4P9WS71"/>
<feature type="region of interest" description="Disordered" evidence="1">
    <location>
        <begin position="1"/>
        <end position="146"/>
    </location>
</feature>
<reference evidence="3" key="1">
    <citation type="journal article" date="2018" name="Nat. Microbiol.">
        <title>Leveraging single-cell genomics to expand the fungal tree of life.</title>
        <authorList>
            <person name="Ahrendt S.R."/>
            <person name="Quandt C.A."/>
            <person name="Ciobanu D."/>
            <person name="Clum A."/>
            <person name="Salamov A."/>
            <person name="Andreopoulos B."/>
            <person name="Cheng J.F."/>
            <person name="Woyke T."/>
            <person name="Pelin A."/>
            <person name="Henrissat B."/>
            <person name="Reynolds N.K."/>
            <person name="Benny G.L."/>
            <person name="Smith M.E."/>
            <person name="James T.Y."/>
            <person name="Grigoriev I.V."/>
        </authorList>
    </citation>
    <scope>NUCLEOTIDE SEQUENCE [LARGE SCALE GENOMIC DNA]</scope>
    <source>
        <strain evidence="3">ATCC 52028</strain>
    </source>
</reference>
<gene>
    <name evidence="2" type="ORF">CAUPRSCDRAFT_13057</name>
</gene>
<dbReference type="Proteomes" id="UP000268535">
    <property type="component" value="Unassembled WGS sequence"/>
</dbReference>
<feature type="compositionally biased region" description="Low complexity" evidence="1">
    <location>
        <begin position="112"/>
        <end position="146"/>
    </location>
</feature>
<feature type="non-terminal residue" evidence="2">
    <location>
        <position position="146"/>
    </location>
</feature>
<name>A0A4P9WS71_9FUNG</name>
<feature type="compositionally biased region" description="Basic residues" evidence="1">
    <location>
        <begin position="47"/>
        <end position="59"/>
    </location>
</feature>
<evidence type="ECO:0000256" key="1">
    <source>
        <dbReference type="SAM" id="MobiDB-lite"/>
    </source>
</evidence>
<feature type="compositionally biased region" description="Polar residues" evidence="1">
    <location>
        <begin position="69"/>
        <end position="82"/>
    </location>
</feature>